<evidence type="ECO:0000256" key="1">
    <source>
        <dbReference type="ARBA" id="ARBA00023002"/>
    </source>
</evidence>
<dbReference type="GO" id="GO:0050660">
    <property type="term" value="F:flavin adenine dinucleotide binding"/>
    <property type="evidence" value="ECO:0007669"/>
    <property type="project" value="TreeGrafter"/>
</dbReference>
<dbReference type="PANTHER" id="PTHR43539:SF23">
    <property type="entry name" value="FAD-DEPENDENT OXIDOREDUCTASE DOMAIN-CONTAINING PROTEIN 2"/>
    <property type="match status" value="1"/>
</dbReference>
<dbReference type="Gene3D" id="3.50.50.60">
    <property type="entry name" value="FAD/NAD(P)-binding domain"/>
    <property type="match status" value="2"/>
</dbReference>
<dbReference type="GO" id="GO:0005788">
    <property type="term" value="C:endoplasmic reticulum lumen"/>
    <property type="evidence" value="ECO:0007669"/>
    <property type="project" value="TreeGrafter"/>
</dbReference>
<dbReference type="Pfam" id="PF13738">
    <property type="entry name" value="Pyr_redox_3"/>
    <property type="match status" value="1"/>
</dbReference>
<organism evidence="3 4">
    <name type="scientific">Lymnaea stagnalis</name>
    <name type="common">Great pond snail</name>
    <name type="synonym">Helix stagnalis</name>
    <dbReference type="NCBI Taxonomy" id="6523"/>
    <lineage>
        <taxon>Eukaryota</taxon>
        <taxon>Metazoa</taxon>
        <taxon>Spiralia</taxon>
        <taxon>Lophotrochozoa</taxon>
        <taxon>Mollusca</taxon>
        <taxon>Gastropoda</taxon>
        <taxon>Heterobranchia</taxon>
        <taxon>Euthyneura</taxon>
        <taxon>Panpulmonata</taxon>
        <taxon>Hygrophila</taxon>
        <taxon>Lymnaeoidea</taxon>
        <taxon>Lymnaeidae</taxon>
        <taxon>Lymnaea</taxon>
    </lineage>
</organism>
<evidence type="ECO:0008006" key="5">
    <source>
        <dbReference type="Google" id="ProtNLM"/>
    </source>
</evidence>
<sequence length="630" mass="71718">MAARAVMFPVCLFVAFLLTFLSPALACIYHDYCIVGAGPSGLQLGYFFKTSGRDYVVFERSNRSGSFFELYPRHRKLISLNKRNTGKANKEFNLRHDWNSLISHDEDLLVTKYSNVVFPNADVLLKYLDDFRRKLDINVKFDTNIRNIRTVANVSAPDGHVFNMDDQNGQAYTCRNLVIATGVSNPNIPSFPGVEHAVGYESMSIDPEDYEGKTVLILGRGNAAFEVADSIYGNTNLIHMIARSRVRLAWATHYVGDLRAVNNALLDTYQLKSLDGLLETSLNDVELVKKGDKIHFTVATDDFDTPRFDNFALREPYDIVIRALGFQFDDSVFNNTAITRGKARAKKYPAIHYNYESVDHKGLFYAGTASHSLDFRKSSGGFIHGFRYTARALHRLLEWRYEGVRWPSTTYPVSQLLTVILKRINEASGPYQMFEMLGDMVLFTQDGQSFVYIEEYPVHLLHKLYDYTGLNGTAVMAVVMEYGHNFSGPGKDVFRTSRATGEPSEAHTSNFLHPVFYFYRSLPTEKMMRSRKRNDLLPVPDMLHHVVEDFLTQWEASHSHILPLRRFLENILELDLRSFFSLTCFEIAMTHTQVPEQCDRGYLQGQGLVGTPELLETARNFGMMDLAIVT</sequence>
<evidence type="ECO:0000313" key="3">
    <source>
        <dbReference type="EMBL" id="CAL1543372.1"/>
    </source>
</evidence>
<feature type="signal peptide" evidence="2">
    <location>
        <begin position="1"/>
        <end position="26"/>
    </location>
</feature>
<dbReference type="GO" id="GO:0036503">
    <property type="term" value="P:ERAD pathway"/>
    <property type="evidence" value="ECO:0007669"/>
    <property type="project" value="TreeGrafter"/>
</dbReference>
<keyword evidence="4" id="KW-1185">Reference proteome</keyword>
<dbReference type="EMBL" id="CAXITT010000544">
    <property type="protein sequence ID" value="CAL1543372.1"/>
    <property type="molecule type" value="Genomic_DNA"/>
</dbReference>
<dbReference type="Proteomes" id="UP001497497">
    <property type="component" value="Unassembled WGS sequence"/>
</dbReference>
<evidence type="ECO:0000256" key="2">
    <source>
        <dbReference type="SAM" id="SignalP"/>
    </source>
</evidence>
<protein>
    <recommendedName>
        <fullName evidence="5">FAD-dependent oxidoreductase domain-containing protein 2</fullName>
    </recommendedName>
</protein>
<keyword evidence="2" id="KW-0732">Signal</keyword>
<dbReference type="PRINTS" id="PR00368">
    <property type="entry name" value="FADPNR"/>
</dbReference>
<dbReference type="PANTHER" id="PTHR43539">
    <property type="entry name" value="FLAVIN-BINDING MONOOXYGENASE-LIKE PROTEIN (AFU_ORTHOLOGUE AFUA_4G09220)"/>
    <property type="match status" value="1"/>
</dbReference>
<dbReference type="FunFam" id="3.50.50.60:FF:000300">
    <property type="entry name" value="FAD-dependent oxidoreductase domain-containing 2"/>
    <property type="match status" value="1"/>
</dbReference>
<dbReference type="AlphaFoldDB" id="A0AAV2IF69"/>
<dbReference type="InterPro" id="IPR036188">
    <property type="entry name" value="FAD/NAD-bd_sf"/>
</dbReference>
<keyword evidence="1" id="KW-0560">Oxidoreductase</keyword>
<reference evidence="3 4" key="1">
    <citation type="submission" date="2024-04" db="EMBL/GenBank/DDBJ databases">
        <authorList>
            <consortium name="Genoscope - CEA"/>
            <person name="William W."/>
        </authorList>
    </citation>
    <scope>NUCLEOTIDE SEQUENCE [LARGE SCALE GENOMIC DNA]</scope>
</reference>
<feature type="chain" id="PRO_5043618026" description="FAD-dependent oxidoreductase domain-containing protein 2" evidence="2">
    <location>
        <begin position="27"/>
        <end position="630"/>
    </location>
</feature>
<name>A0AAV2IF69_LYMST</name>
<gene>
    <name evidence="3" type="ORF">GSLYS_00016906001</name>
</gene>
<accession>A0AAV2IF69</accession>
<comment type="caution">
    <text evidence="3">The sequence shown here is derived from an EMBL/GenBank/DDBJ whole genome shotgun (WGS) entry which is preliminary data.</text>
</comment>
<dbReference type="GO" id="GO:0004497">
    <property type="term" value="F:monooxygenase activity"/>
    <property type="evidence" value="ECO:0007669"/>
    <property type="project" value="TreeGrafter"/>
</dbReference>
<dbReference type="SUPFAM" id="SSF51905">
    <property type="entry name" value="FAD/NAD(P)-binding domain"/>
    <property type="match status" value="1"/>
</dbReference>
<proteinExistence type="predicted"/>
<evidence type="ECO:0000313" key="4">
    <source>
        <dbReference type="Proteomes" id="UP001497497"/>
    </source>
</evidence>
<dbReference type="InterPro" id="IPR050982">
    <property type="entry name" value="Auxin_biosynth/cation_transpt"/>
</dbReference>